<name>A0A233RGY6_9GAMM</name>
<dbReference type="GO" id="GO:0015628">
    <property type="term" value="P:protein secretion by the type II secretion system"/>
    <property type="evidence" value="ECO:0007669"/>
    <property type="project" value="TreeGrafter"/>
</dbReference>
<dbReference type="Gene3D" id="1.20.81.30">
    <property type="entry name" value="Type II secretion system (T2SS), domain F"/>
    <property type="match status" value="2"/>
</dbReference>
<evidence type="ECO:0000256" key="2">
    <source>
        <dbReference type="ARBA" id="ARBA00005745"/>
    </source>
</evidence>
<keyword evidence="8 10" id="KW-1133">Transmembrane helix</keyword>
<keyword evidence="3" id="KW-0813">Transport</keyword>
<dbReference type="EMBL" id="NBIM01000001">
    <property type="protein sequence ID" value="OXY82666.1"/>
    <property type="molecule type" value="Genomic_DNA"/>
</dbReference>
<reference evidence="12 13" key="1">
    <citation type="submission" date="2017-08" db="EMBL/GenBank/DDBJ databases">
        <title>A Genome Sequence of Oceanimonas doudoroffii ATCC 27123T.</title>
        <authorList>
            <person name="Brennan M.A."/>
            <person name="Maclea K.S."/>
            <person name="Mcclelland W.D."/>
            <person name="Trachtenberg A.M."/>
        </authorList>
    </citation>
    <scope>NUCLEOTIDE SEQUENCE [LARGE SCALE GENOMIC DNA]</scope>
    <source>
        <strain evidence="12 13">ATCC 27123</strain>
    </source>
</reference>
<keyword evidence="5" id="KW-0997">Cell inner membrane</keyword>
<feature type="transmembrane region" description="Helical" evidence="10">
    <location>
        <begin position="377"/>
        <end position="398"/>
    </location>
</feature>
<evidence type="ECO:0000256" key="7">
    <source>
        <dbReference type="ARBA" id="ARBA00022927"/>
    </source>
</evidence>
<dbReference type="GO" id="GO:0005886">
    <property type="term" value="C:plasma membrane"/>
    <property type="evidence" value="ECO:0007669"/>
    <property type="project" value="UniProtKB-SubCell"/>
</dbReference>
<dbReference type="Pfam" id="PF00482">
    <property type="entry name" value="T2SSF"/>
    <property type="match status" value="2"/>
</dbReference>
<feature type="transmembrane region" description="Helical" evidence="10">
    <location>
        <begin position="221"/>
        <end position="243"/>
    </location>
</feature>
<feature type="domain" description="Type II secretion system protein GspF" evidence="11">
    <location>
        <begin position="274"/>
        <end position="396"/>
    </location>
</feature>
<organism evidence="12 13">
    <name type="scientific">Oceanimonas doudoroffii</name>
    <dbReference type="NCBI Taxonomy" id="84158"/>
    <lineage>
        <taxon>Bacteria</taxon>
        <taxon>Pseudomonadati</taxon>
        <taxon>Pseudomonadota</taxon>
        <taxon>Gammaproteobacteria</taxon>
        <taxon>Aeromonadales</taxon>
        <taxon>Aeromonadaceae</taxon>
        <taxon>Oceanimonas</taxon>
    </lineage>
</organism>
<evidence type="ECO:0000256" key="10">
    <source>
        <dbReference type="SAM" id="Phobius"/>
    </source>
</evidence>
<dbReference type="Proteomes" id="UP000242757">
    <property type="component" value="Unassembled WGS sequence"/>
</dbReference>
<dbReference type="InterPro" id="IPR018076">
    <property type="entry name" value="T2SS_GspF_dom"/>
</dbReference>
<dbReference type="PANTHER" id="PTHR30012">
    <property type="entry name" value="GENERAL SECRETION PATHWAY PROTEIN"/>
    <property type="match status" value="1"/>
</dbReference>
<gene>
    <name evidence="12" type="ORF">B6S08_03885</name>
</gene>
<evidence type="ECO:0000259" key="11">
    <source>
        <dbReference type="Pfam" id="PF00482"/>
    </source>
</evidence>
<keyword evidence="13" id="KW-1185">Reference proteome</keyword>
<dbReference type="InterPro" id="IPR003004">
    <property type="entry name" value="GspF/PilC"/>
</dbReference>
<dbReference type="FunFam" id="1.20.81.30:FF:000001">
    <property type="entry name" value="Type II secretion system protein F"/>
    <property type="match status" value="2"/>
</dbReference>
<comment type="subcellular location">
    <subcellularLocation>
        <location evidence="1">Cell inner membrane</location>
        <topology evidence="1">Multi-pass membrane protein</topology>
    </subcellularLocation>
</comment>
<evidence type="ECO:0000313" key="13">
    <source>
        <dbReference type="Proteomes" id="UP000242757"/>
    </source>
</evidence>
<evidence type="ECO:0000256" key="8">
    <source>
        <dbReference type="ARBA" id="ARBA00022989"/>
    </source>
</evidence>
<accession>A0A233RGY6</accession>
<evidence type="ECO:0000256" key="5">
    <source>
        <dbReference type="ARBA" id="ARBA00022519"/>
    </source>
</evidence>
<evidence type="ECO:0000256" key="3">
    <source>
        <dbReference type="ARBA" id="ARBA00022448"/>
    </source>
</evidence>
<evidence type="ECO:0000256" key="6">
    <source>
        <dbReference type="ARBA" id="ARBA00022692"/>
    </source>
</evidence>
<keyword evidence="6 10" id="KW-0812">Transmembrane</keyword>
<protein>
    <submittedName>
        <fullName evidence="12">MSHA biogenesis protein MshG</fullName>
    </submittedName>
</protein>
<sequence>MAFYQYRARDSQGQLHEGRMEATSLRALASNLAQAGLIPVEMKEARSGSKSWLALRQFFKGGIKPEALLILSRQFASLTRAGIPILRIVEGLRDTSDVRVLKEALNEVAQALNQGQTLANALANHPHLFNSLFVSLVEVGESTGQLEQAFLQLSHYYQLELDTRRRIKAAIRYPLFVTIAMVAAMTVINLYVIPAFSGIFARLGAELPWTTRFLIGSSYFFTHYLGLLLAILAGVVAAALWYVSTPAGKLRWHKTLLRIPIVGPLIKRILLARFCRSFAMMLAAGVPITRVLRLAGSATDNAFLTQAIHRMEEGLSSGESLSSVAAGSGVFTPLIMQMFRVGEETGRVDEMVMEAGRFYEEEVDYDIANLTARIEPILIVAIAAMVLVLALGIFTPMWDMVNVVKGG</sequence>
<keyword evidence="7" id="KW-0653">Protein transport</keyword>
<proteinExistence type="inferred from homology"/>
<comment type="similarity">
    <text evidence="2">Belongs to the GSP F family.</text>
</comment>
<dbReference type="InterPro" id="IPR042094">
    <property type="entry name" value="T2SS_GspF_sf"/>
</dbReference>
<comment type="caution">
    <text evidence="12">The sequence shown here is derived from an EMBL/GenBank/DDBJ whole genome shotgun (WGS) entry which is preliminary data.</text>
</comment>
<dbReference type="PANTHER" id="PTHR30012:SF4">
    <property type="entry name" value="MSHA BIOGENESIS PROTEIN MSHG"/>
    <property type="match status" value="1"/>
</dbReference>
<keyword evidence="4" id="KW-1003">Cell membrane</keyword>
<dbReference type="OrthoDB" id="9805682at2"/>
<evidence type="ECO:0000256" key="1">
    <source>
        <dbReference type="ARBA" id="ARBA00004429"/>
    </source>
</evidence>
<feature type="domain" description="Type II secretion system protein GspF" evidence="11">
    <location>
        <begin position="72"/>
        <end position="194"/>
    </location>
</feature>
<evidence type="ECO:0000313" key="12">
    <source>
        <dbReference type="EMBL" id="OXY82666.1"/>
    </source>
</evidence>
<keyword evidence="9 10" id="KW-0472">Membrane</keyword>
<dbReference type="RefSeq" id="WP_094199445.1">
    <property type="nucleotide sequence ID" value="NZ_NBIM01000001.1"/>
</dbReference>
<evidence type="ECO:0000256" key="9">
    <source>
        <dbReference type="ARBA" id="ARBA00023136"/>
    </source>
</evidence>
<feature type="transmembrane region" description="Helical" evidence="10">
    <location>
        <begin position="173"/>
        <end position="201"/>
    </location>
</feature>
<dbReference type="AlphaFoldDB" id="A0A233RGY6"/>
<dbReference type="PRINTS" id="PR00812">
    <property type="entry name" value="BCTERIALGSPF"/>
</dbReference>
<evidence type="ECO:0000256" key="4">
    <source>
        <dbReference type="ARBA" id="ARBA00022475"/>
    </source>
</evidence>